<feature type="compositionally biased region" description="Polar residues" evidence="1">
    <location>
        <begin position="49"/>
        <end position="63"/>
    </location>
</feature>
<evidence type="ECO:0000313" key="2">
    <source>
        <dbReference type="EMBL" id="CDO53057.1"/>
    </source>
</evidence>
<dbReference type="Proteomes" id="UP000242525">
    <property type="component" value="Unassembled WGS sequence"/>
</dbReference>
<feature type="compositionally biased region" description="Low complexity" evidence="1">
    <location>
        <begin position="10"/>
        <end position="22"/>
    </location>
</feature>
<protein>
    <recommendedName>
        <fullName evidence="4">CCHC-type domain-containing protein</fullName>
    </recommendedName>
</protein>
<organism evidence="2 3">
    <name type="scientific">Geotrichum candidum</name>
    <name type="common">Oospora lactis</name>
    <name type="synonym">Dipodascus geotrichum</name>
    <dbReference type="NCBI Taxonomy" id="1173061"/>
    <lineage>
        <taxon>Eukaryota</taxon>
        <taxon>Fungi</taxon>
        <taxon>Dikarya</taxon>
        <taxon>Ascomycota</taxon>
        <taxon>Saccharomycotina</taxon>
        <taxon>Dipodascomycetes</taxon>
        <taxon>Dipodascales</taxon>
        <taxon>Dipodascaceae</taxon>
        <taxon>Geotrichum</taxon>
    </lineage>
</organism>
<feature type="region of interest" description="Disordered" evidence="1">
    <location>
        <begin position="173"/>
        <end position="208"/>
    </location>
</feature>
<feature type="region of interest" description="Disordered" evidence="1">
    <location>
        <begin position="413"/>
        <end position="438"/>
    </location>
</feature>
<sequence length="514" mass="55651">MSSESQAQKVSETVESSEETVTIPKSQIALLYAQINTLAKSVADKEKLQNQPTKPVQNHQDNNASPYSPPAPSTAGNFSAKVDQSPSRSKHSSRTGSAQTISPSDVKALLEALPVYSGSVGECFKWWTQQVESFCKTFNLKFHQIEYFIPQQLLKGRALEYYRKVQKEFIASSLPNSSSPSTTTSFPSDPTSTPTNASATSTTTSNTNTRYKRHLPWKVLKHELAKLDNKLLRSVYIHEQIANLRAPGSKADENTIATLVTKFRKLESQLDVGPLGDRLYLIFQILPECKELILEKIDTRADGTATGKDDSISIKEGTRNDVFNNVDEVCDFILIHLDELMKSINSSHTNDTSTNENANNTSTTGSGTTVCGYCNKVGHLPSKCFKRKKQRQKEKIKLFDSLQKQNSSAAVNVSTSASADGPGSASNGTSASASTDNSTSILTKTATVVSTDIVSTDIVSTDIVSTDIVSTETASTNTTDIASATVSPIANATSNSNNSFIASSTTNDHEKSET</sequence>
<dbReference type="GO" id="GO:0003676">
    <property type="term" value="F:nucleic acid binding"/>
    <property type="evidence" value="ECO:0007669"/>
    <property type="project" value="InterPro"/>
</dbReference>
<name>A0A0J9X8C8_GEOCN</name>
<feature type="region of interest" description="Disordered" evidence="1">
    <location>
        <begin position="43"/>
        <end position="101"/>
    </location>
</feature>
<feature type="region of interest" description="Disordered" evidence="1">
    <location>
        <begin position="492"/>
        <end position="514"/>
    </location>
</feature>
<dbReference type="InterPro" id="IPR036875">
    <property type="entry name" value="Znf_CCHC_sf"/>
</dbReference>
<dbReference type="GO" id="GO:0008270">
    <property type="term" value="F:zinc ion binding"/>
    <property type="evidence" value="ECO:0007669"/>
    <property type="project" value="InterPro"/>
</dbReference>
<feature type="compositionally biased region" description="Polar residues" evidence="1">
    <location>
        <begin position="492"/>
        <end position="506"/>
    </location>
</feature>
<proteinExistence type="predicted"/>
<reference evidence="2" key="1">
    <citation type="submission" date="2014-03" db="EMBL/GenBank/DDBJ databases">
        <authorList>
            <person name="Casaregola S."/>
        </authorList>
    </citation>
    <scope>NUCLEOTIDE SEQUENCE [LARGE SCALE GENOMIC DNA]</scope>
    <source>
        <strain evidence="2">CLIB 918</strain>
    </source>
</reference>
<feature type="region of interest" description="Disordered" evidence="1">
    <location>
        <begin position="1"/>
        <end position="22"/>
    </location>
</feature>
<accession>A0A0J9X8C8</accession>
<comment type="caution">
    <text evidence="2">The sequence shown here is derived from an EMBL/GenBank/DDBJ whole genome shotgun (WGS) entry which is preliminary data.</text>
</comment>
<evidence type="ECO:0008006" key="4">
    <source>
        <dbReference type="Google" id="ProtNLM"/>
    </source>
</evidence>
<dbReference type="SUPFAM" id="SSF57756">
    <property type="entry name" value="Retrovirus zinc finger-like domains"/>
    <property type="match status" value="1"/>
</dbReference>
<evidence type="ECO:0000313" key="3">
    <source>
        <dbReference type="Proteomes" id="UP000242525"/>
    </source>
</evidence>
<dbReference type="AlphaFoldDB" id="A0A0J9X8C8"/>
<evidence type="ECO:0000256" key="1">
    <source>
        <dbReference type="SAM" id="MobiDB-lite"/>
    </source>
</evidence>
<keyword evidence="3" id="KW-1185">Reference proteome</keyword>
<dbReference type="OrthoDB" id="10665043at2759"/>
<dbReference type="EMBL" id="CCBN010000004">
    <property type="protein sequence ID" value="CDO53057.1"/>
    <property type="molecule type" value="Genomic_DNA"/>
</dbReference>
<gene>
    <name evidence="2" type="ORF">BN980_GECA04s03629g</name>
</gene>